<reference evidence="2" key="1">
    <citation type="submission" date="2017-04" db="EMBL/GenBank/DDBJ databases">
        <title>Function of individual gut microbiota members based on whole genome sequencing of pure cultures obtained from chicken caecum.</title>
        <authorList>
            <person name="Medvecky M."/>
            <person name="Cejkova D."/>
            <person name="Polansky O."/>
            <person name="Karasova D."/>
            <person name="Kubasova T."/>
            <person name="Cizek A."/>
            <person name="Rychlik I."/>
        </authorList>
    </citation>
    <scope>NUCLEOTIDE SEQUENCE [LARGE SCALE GENOMIC DNA]</scope>
    <source>
        <strain evidence="2">An179</strain>
    </source>
</reference>
<evidence type="ECO:0000313" key="1">
    <source>
        <dbReference type="EMBL" id="OUP56506.1"/>
    </source>
</evidence>
<comment type="caution">
    <text evidence="1">The sequence shown here is derived from an EMBL/GenBank/DDBJ whole genome shotgun (WGS) entry which is preliminary data.</text>
</comment>
<proteinExistence type="predicted"/>
<evidence type="ECO:0000313" key="2">
    <source>
        <dbReference type="Proteomes" id="UP000195326"/>
    </source>
</evidence>
<gene>
    <name evidence="1" type="ORF">B5F15_12330</name>
</gene>
<sequence>MKILDFDLEGNHFIIEADISLRQKADDNMKSHWPHYFFENTQVYKEIDEVVSPFPITAVTWYGCQLTADHALEDVVERITRNETGKLTVREVCPELQEFLDEFNKYPAINGERKIPYFILLDGDIARLAYATNRFLYYADGNNMPIMFRTDDGTLISNNEFADIGLFNSKQCVQDGTERILPFTEYESDMVSTWNLEKKAYLDSLLDAFEDEDEQEDELPF</sequence>
<protein>
    <submittedName>
        <fullName evidence="1">Uncharacterized protein</fullName>
    </submittedName>
</protein>
<dbReference type="EMBL" id="NFKL01000018">
    <property type="protein sequence ID" value="OUP56506.1"/>
    <property type="molecule type" value="Genomic_DNA"/>
</dbReference>
<dbReference type="AlphaFoldDB" id="A0A1Y4LIG6"/>
<organism evidence="1 2">
    <name type="scientific">Butyricicoccus pullicaecorum</name>
    <dbReference type="NCBI Taxonomy" id="501571"/>
    <lineage>
        <taxon>Bacteria</taxon>
        <taxon>Bacillati</taxon>
        <taxon>Bacillota</taxon>
        <taxon>Clostridia</taxon>
        <taxon>Eubacteriales</taxon>
        <taxon>Butyricicoccaceae</taxon>
        <taxon>Butyricicoccus</taxon>
    </lineage>
</organism>
<name>A0A1Y4LIG6_9FIRM</name>
<accession>A0A1Y4LIG6</accession>
<dbReference type="Proteomes" id="UP000195326">
    <property type="component" value="Unassembled WGS sequence"/>
</dbReference>
<dbReference type="RefSeq" id="WP_087415533.1">
    <property type="nucleotide sequence ID" value="NZ_NFKL01000018.1"/>
</dbReference>